<protein>
    <submittedName>
        <fullName evidence="1">Uncharacterized protein</fullName>
    </submittedName>
</protein>
<keyword evidence="2" id="KW-1185">Reference proteome</keyword>
<comment type="caution">
    <text evidence="1">The sequence shown here is derived from an EMBL/GenBank/DDBJ whole genome shotgun (WGS) entry which is preliminary data.</text>
</comment>
<organism evidence="1 2">
    <name type="scientific">Salix dunnii</name>
    <dbReference type="NCBI Taxonomy" id="1413687"/>
    <lineage>
        <taxon>Eukaryota</taxon>
        <taxon>Viridiplantae</taxon>
        <taxon>Streptophyta</taxon>
        <taxon>Embryophyta</taxon>
        <taxon>Tracheophyta</taxon>
        <taxon>Spermatophyta</taxon>
        <taxon>Magnoliopsida</taxon>
        <taxon>eudicotyledons</taxon>
        <taxon>Gunneridae</taxon>
        <taxon>Pentapetalae</taxon>
        <taxon>rosids</taxon>
        <taxon>fabids</taxon>
        <taxon>Malpighiales</taxon>
        <taxon>Salicaceae</taxon>
        <taxon>Saliceae</taxon>
        <taxon>Salix</taxon>
    </lineage>
</organism>
<gene>
    <name evidence="1" type="ORF">SADUNF_Sadunf15G0054800</name>
</gene>
<dbReference type="AlphaFoldDB" id="A0A835JG48"/>
<sequence length="167" mass="18649">MSAKDGAETTASGMMPLHRTDKEDMSFGLEGHKDGPEFKYSIPLAGSGRDRGFYIEECYLCFVFHFLAPTIRTTLSESKEIRVCVDRSLALLSVGVLIQGCRDIRKGRGFASSGRLLPRFGLLRGLREVKHNSIYPLLQTKNILLPHSLLFLSGCPSLQGNYSFVYR</sequence>
<proteinExistence type="predicted"/>
<dbReference type="Proteomes" id="UP000657918">
    <property type="component" value="Unassembled WGS sequence"/>
</dbReference>
<reference evidence="1 2" key="1">
    <citation type="submission" date="2020-10" db="EMBL/GenBank/DDBJ databases">
        <title>Plant Genome Project.</title>
        <authorList>
            <person name="Zhang R.-G."/>
        </authorList>
    </citation>
    <scope>NUCLEOTIDE SEQUENCE [LARGE SCALE GENOMIC DNA]</scope>
    <source>
        <strain evidence="1">FAFU-HL-1</strain>
        <tissue evidence="1">Leaf</tissue>
    </source>
</reference>
<evidence type="ECO:0000313" key="2">
    <source>
        <dbReference type="Proteomes" id="UP000657918"/>
    </source>
</evidence>
<accession>A0A835JG48</accession>
<evidence type="ECO:0000313" key="1">
    <source>
        <dbReference type="EMBL" id="KAF9667739.1"/>
    </source>
</evidence>
<dbReference type="EMBL" id="JADGMS010000015">
    <property type="protein sequence ID" value="KAF9667739.1"/>
    <property type="molecule type" value="Genomic_DNA"/>
</dbReference>
<name>A0A835JG48_9ROSI</name>